<keyword evidence="1" id="KW-0808">Transferase</keyword>
<dbReference type="OrthoDB" id="195364at2"/>
<dbReference type="SUPFAM" id="SSF53335">
    <property type="entry name" value="S-adenosyl-L-methionine-dependent methyltransferases"/>
    <property type="match status" value="1"/>
</dbReference>
<evidence type="ECO:0000313" key="2">
    <source>
        <dbReference type="Proteomes" id="UP000306196"/>
    </source>
</evidence>
<dbReference type="Gene3D" id="3.40.50.150">
    <property type="entry name" value="Vaccinia Virus protein VP39"/>
    <property type="match status" value="1"/>
</dbReference>
<evidence type="ECO:0000313" key="1">
    <source>
        <dbReference type="EMBL" id="TLD69270.1"/>
    </source>
</evidence>
<proteinExistence type="predicted"/>
<reference evidence="1 2" key="1">
    <citation type="submission" date="2019-05" db="EMBL/GenBank/DDBJ databases">
        <title>Verrucobacter flavum gen. nov., sp. nov. a new member of the family Verrucomicrobiaceae.</title>
        <authorList>
            <person name="Szuroczki S."/>
            <person name="Abbaszade G."/>
            <person name="Szabo A."/>
            <person name="Felfoldi T."/>
            <person name="Schumann P."/>
            <person name="Boka K."/>
            <person name="Keki Z."/>
            <person name="Toumi M."/>
            <person name="Toth E."/>
        </authorList>
    </citation>
    <scope>NUCLEOTIDE SEQUENCE [LARGE SCALE GENOMIC DNA]</scope>
    <source>
        <strain evidence="1 2">MG-N-17</strain>
    </source>
</reference>
<dbReference type="InterPro" id="IPR029063">
    <property type="entry name" value="SAM-dependent_MTases_sf"/>
</dbReference>
<accession>A0A5R8KAC6</accession>
<dbReference type="EMBL" id="VAUV01000014">
    <property type="protein sequence ID" value="TLD69270.1"/>
    <property type="molecule type" value="Genomic_DNA"/>
</dbReference>
<dbReference type="Pfam" id="PF13578">
    <property type="entry name" value="Methyltransf_24"/>
    <property type="match status" value="1"/>
</dbReference>
<dbReference type="AlphaFoldDB" id="A0A5R8KAC6"/>
<sequence length="236" mass="26832">MCLNTLRRPSKYRDMPRGSIVRLIKWTIPRRFYETLALLRRRSLVPEFTVEGKFISSDLGAKLEHTSVTSAQVELLLEAVRESNELGGPIIEIGSFRGVTTRSLALVAGLHREVVAVDPYLGEGGHEKDFCLFRQHTSNLRNVRHIRAASDQAFRIWNGAPISLVFIDAMHEYLHALYDFEAWGSLVQPGGFVAFHDVDLFSGVNFLCQHILASRPEWRPWAYAPNIAIFERRVVS</sequence>
<gene>
    <name evidence="1" type="ORF">FEM03_18025</name>
</gene>
<keyword evidence="1" id="KW-0489">Methyltransferase</keyword>
<keyword evidence="2" id="KW-1185">Reference proteome</keyword>
<comment type="caution">
    <text evidence="1">The sequence shown here is derived from an EMBL/GenBank/DDBJ whole genome shotgun (WGS) entry which is preliminary data.</text>
</comment>
<organism evidence="1 2">
    <name type="scientific">Phragmitibacter flavus</name>
    <dbReference type="NCBI Taxonomy" id="2576071"/>
    <lineage>
        <taxon>Bacteria</taxon>
        <taxon>Pseudomonadati</taxon>
        <taxon>Verrucomicrobiota</taxon>
        <taxon>Verrucomicrobiia</taxon>
        <taxon>Verrucomicrobiales</taxon>
        <taxon>Verrucomicrobiaceae</taxon>
        <taxon>Phragmitibacter</taxon>
    </lineage>
</organism>
<protein>
    <submittedName>
        <fullName evidence="1">Class I SAM-dependent methyltransferase</fullName>
    </submittedName>
</protein>
<dbReference type="GO" id="GO:0008168">
    <property type="term" value="F:methyltransferase activity"/>
    <property type="evidence" value="ECO:0007669"/>
    <property type="project" value="UniProtKB-KW"/>
</dbReference>
<dbReference type="Proteomes" id="UP000306196">
    <property type="component" value="Unassembled WGS sequence"/>
</dbReference>
<name>A0A5R8KAC6_9BACT</name>
<dbReference type="GO" id="GO:0032259">
    <property type="term" value="P:methylation"/>
    <property type="evidence" value="ECO:0007669"/>
    <property type="project" value="UniProtKB-KW"/>
</dbReference>